<dbReference type="SUPFAM" id="SSF53738">
    <property type="entry name" value="Phosphoglucomutase, first 3 domains"/>
    <property type="match status" value="3"/>
</dbReference>
<dbReference type="RefSeq" id="WP_129603789.1">
    <property type="nucleotide sequence ID" value="NZ_PRLL01000001.1"/>
</dbReference>
<reference evidence="11 12" key="1">
    <citation type="journal article" date="2018" name="bioRxiv">
        <title>Evidence of independent acquisition and adaption of ultra-small bacteria to human hosts across the highly diverse yet reduced genomes of the phylum Saccharibacteria.</title>
        <authorList>
            <person name="McLean J.S."/>
            <person name="Bor B."/>
            <person name="To T.T."/>
            <person name="Liu Q."/>
            <person name="Kearns K.A."/>
            <person name="Solden L.M."/>
            <person name="Wrighton K.C."/>
            <person name="He X."/>
            <person name="Shi W."/>
        </authorList>
    </citation>
    <scope>NUCLEOTIDE SEQUENCE [LARGE SCALE GENOMIC DNA]</scope>
    <source>
        <strain evidence="11 12">TM7_KMM_G3_1_HOT_351</strain>
    </source>
</reference>
<evidence type="ECO:0000259" key="9">
    <source>
        <dbReference type="Pfam" id="PF02879"/>
    </source>
</evidence>
<dbReference type="Pfam" id="PF02879">
    <property type="entry name" value="PGM_PMM_II"/>
    <property type="match status" value="1"/>
</dbReference>
<evidence type="ECO:0000313" key="12">
    <source>
        <dbReference type="Proteomes" id="UP001191004"/>
    </source>
</evidence>
<proteinExistence type="inferred from homology"/>
<dbReference type="EMBL" id="PRLL01000001">
    <property type="protein sequence ID" value="RYC73983.1"/>
    <property type="molecule type" value="Genomic_DNA"/>
</dbReference>
<sequence length="537" mass="58226">MKGKIKYFGTDGIRQKADAFTPGFIQAITLGIVRYLGNARETADGMERPVKVLLGGDTRESTEWILRYFEEALETVGIDHGSVGVLPTPAINYAFYQMGYDLAIDVTASHNPASDNGVKIFERGDSIGGLEAVMPGGIGFKGTGTTTSGKDLSSFVKKYPYGVKLSQAGVQAIENALENETGFDVGSVEYAEDLHQQARDIYLDHLKDYLSSFGPSTLSQREKPDFSELKIGLDCANGATSVTAREIFEHFGAQVEVIHSDPSYGETINQSCGSTHLDSLIQLVKGHQLDFGAAFDGDGDRCLMVDKNGTVIDGDDMIACIAGYLGLPKVAITIMANKGLLNWSKDTGIELVMTDVGDQNVSAKMREEGILLGGEQSGHIILPGESMGDGVLTALVISKIYSETLRRRQHEDQLILDYEAMQDAKKQEQGKESTTQKAPQEVSLSSICSSLQKLPQAIKNQTVSPSLKQAFRNHMPLAEEFINQKTAELNSLGWSLNIRASGTEELVRITIWGDDPDKINQKALAIAADLQALESSL</sequence>
<dbReference type="InterPro" id="IPR005846">
    <property type="entry name" value="A-D-PHexomutase_a/b/a-III"/>
</dbReference>
<dbReference type="Gene3D" id="3.40.120.10">
    <property type="entry name" value="Alpha-D-Glucose-1,6-Bisphosphate, subunit A, domain 3"/>
    <property type="match status" value="3"/>
</dbReference>
<dbReference type="Pfam" id="PF02880">
    <property type="entry name" value="PGM_PMM_III"/>
    <property type="match status" value="1"/>
</dbReference>
<dbReference type="PRINTS" id="PR00509">
    <property type="entry name" value="PGMPMM"/>
</dbReference>
<comment type="cofactor">
    <cofactor evidence="1">
        <name>Mg(2+)</name>
        <dbReference type="ChEBI" id="CHEBI:18420"/>
    </cofactor>
</comment>
<evidence type="ECO:0000259" key="10">
    <source>
        <dbReference type="Pfam" id="PF02880"/>
    </source>
</evidence>
<dbReference type="InterPro" id="IPR016055">
    <property type="entry name" value="A-D-PHexomutase_a/b/a-I/II/III"/>
</dbReference>
<evidence type="ECO:0000256" key="1">
    <source>
        <dbReference type="ARBA" id="ARBA00001946"/>
    </source>
</evidence>
<dbReference type="Proteomes" id="UP001191004">
    <property type="component" value="Unassembled WGS sequence"/>
</dbReference>
<dbReference type="SUPFAM" id="SSF55957">
    <property type="entry name" value="Phosphoglucomutase, C-terminal domain"/>
    <property type="match status" value="1"/>
</dbReference>
<dbReference type="InterPro" id="IPR005845">
    <property type="entry name" value="A-D-PHexomutase_a/b/a-II"/>
</dbReference>
<dbReference type="PROSITE" id="PS00710">
    <property type="entry name" value="PGM_PMM"/>
    <property type="match status" value="1"/>
</dbReference>
<feature type="domain" description="Alpha-D-phosphohexomutase alpha/beta/alpha" evidence="10">
    <location>
        <begin position="313"/>
        <end position="404"/>
    </location>
</feature>
<keyword evidence="4 7" id="KW-0479">Metal-binding</keyword>
<dbReference type="GO" id="GO:0008966">
    <property type="term" value="F:phosphoglucosamine mutase activity"/>
    <property type="evidence" value="ECO:0007669"/>
    <property type="project" value="UniProtKB-EC"/>
</dbReference>
<evidence type="ECO:0000256" key="4">
    <source>
        <dbReference type="ARBA" id="ARBA00022723"/>
    </source>
</evidence>
<evidence type="ECO:0000256" key="7">
    <source>
        <dbReference type="RuleBase" id="RU004326"/>
    </source>
</evidence>
<feature type="domain" description="Alpha-D-phosphohexomutase alpha/beta/alpha" evidence="9">
    <location>
        <begin position="202"/>
        <end position="309"/>
    </location>
</feature>
<name>A0ABY0FKV3_9BACT</name>
<evidence type="ECO:0000256" key="2">
    <source>
        <dbReference type="ARBA" id="ARBA00010231"/>
    </source>
</evidence>
<keyword evidence="12" id="KW-1185">Reference proteome</keyword>
<organism evidence="11 12">
    <name type="scientific">Candidatus Nanosyncoccus nanoralicus</name>
    <dbReference type="NCBI Taxonomy" id="2171996"/>
    <lineage>
        <taxon>Bacteria</taxon>
        <taxon>Candidatus Saccharimonadota</taxon>
        <taxon>Candidatus Nanosyncoccalia</taxon>
        <taxon>Candidatus Nanosyncoccales</taxon>
        <taxon>Candidatus Nanosyncoccaceae</taxon>
        <taxon>Candidatus Nanosyncoccus</taxon>
    </lineage>
</organism>
<keyword evidence="6 11" id="KW-0413">Isomerase</keyword>
<dbReference type="Gene3D" id="3.30.310.50">
    <property type="entry name" value="Alpha-D-phosphohexomutase, C-terminal domain"/>
    <property type="match status" value="1"/>
</dbReference>
<evidence type="ECO:0000313" key="11">
    <source>
        <dbReference type="EMBL" id="RYC73983.1"/>
    </source>
</evidence>
<protein>
    <submittedName>
        <fullName evidence="11">Phosphoglucosamine mutase</fullName>
        <ecNumber evidence="11">5.4.2.10</ecNumber>
    </submittedName>
</protein>
<comment type="similarity">
    <text evidence="2 7">Belongs to the phosphohexose mutase family.</text>
</comment>
<evidence type="ECO:0000256" key="6">
    <source>
        <dbReference type="ARBA" id="ARBA00023235"/>
    </source>
</evidence>
<dbReference type="InterPro" id="IPR016066">
    <property type="entry name" value="A-D-PHexomutase_CS"/>
</dbReference>
<comment type="caution">
    <text evidence="11">The sequence shown here is derived from an EMBL/GenBank/DDBJ whole genome shotgun (WGS) entry which is preliminary data.</text>
</comment>
<reference evidence="11 12" key="2">
    <citation type="journal article" date="2020" name="Cell Rep.">
        <title>Acquisition and Adaptation of Ultra-small Parasitic Reduced Genome Bacteria to Mammalian Hosts.</title>
        <authorList>
            <person name="McLean J.S."/>
            <person name="Bor B."/>
            <person name="Kerns K.A."/>
            <person name="Liu Q."/>
            <person name="To T.T."/>
            <person name="Solden L."/>
            <person name="Hendrickson E.L."/>
            <person name="Wrighton K."/>
            <person name="Shi W."/>
            <person name="He X."/>
        </authorList>
    </citation>
    <scope>NUCLEOTIDE SEQUENCE [LARGE SCALE GENOMIC DNA]</scope>
    <source>
        <strain evidence="11 12">TM7_KMM_G3_1_HOT_351</strain>
    </source>
</reference>
<feature type="domain" description="Alpha-D-phosphohexomutase alpha/beta/alpha" evidence="8">
    <location>
        <begin position="6"/>
        <end position="123"/>
    </location>
</feature>
<dbReference type="InterPro" id="IPR036900">
    <property type="entry name" value="A-D-PHexomutase_C_sf"/>
</dbReference>
<evidence type="ECO:0000256" key="3">
    <source>
        <dbReference type="ARBA" id="ARBA00022553"/>
    </source>
</evidence>
<dbReference type="PANTHER" id="PTHR42946:SF1">
    <property type="entry name" value="PHOSPHOGLUCOMUTASE (ALPHA-D-GLUCOSE-1,6-BISPHOSPHATE-DEPENDENT)"/>
    <property type="match status" value="1"/>
</dbReference>
<keyword evidence="5 7" id="KW-0460">Magnesium</keyword>
<evidence type="ECO:0000256" key="5">
    <source>
        <dbReference type="ARBA" id="ARBA00022842"/>
    </source>
</evidence>
<accession>A0ABY0FKV3</accession>
<dbReference type="PANTHER" id="PTHR42946">
    <property type="entry name" value="PHOSPHOHEXOSE MUTASE"/>
    <property type="match status" value="1"/>
</dbReference>
<dbReference type="InterPro" id="IPR005844">
    <property type="entry name" value="A-D-PHexomutase_a/b/a-I"/>
</dbReference>
<dbReference type="InterPro" id="IPR050060">
    <property type="entry name" value="Phosphoglucosamine_mutase"/>
</dbReference>
<dbReference type="InterPro" id="IPR005841">
    <property type="entry name" value="Alpha-D-phosphohexomutase_SF"/>
</dbReference>
<evidence type="ECO:0000259" key="8">
    <source>
        <dbReference type="Pfam" id="PF02878"/>
    </source>
</evidence>
<keyword evidence="3" id="KW-0597">Phosphoprotein</keyword>
<dbReference type="EC" id="5.4.2.10" evidence="11"/>
<gene>
    <name evidence="11" type="primary">glmM</name>
    <name evidence="11" type="ORF">G3KMM_00023</name>
</gene>
<dbReference type="Pfam" id="PF02878">
    <property type="entry name" value="PGM_PMM_I"/>
    <property type="match status" value="1"/>
</dbReference>